<keyword evidence="2" id="KW-1185">Reference proteome</keyword>
<reference evidence="1" key="1">
    <citation type="submission" date="2022-01" db="EMBL/GenBank/DDBJ databases">
        <title>Comparative genomics reveals a dynamic genome evolution in the ectomycorrhizal milk-cap (Lactarius) mushrooms.</title>
        <authorList>
            <consortium name="DOE Joint Genome Institute"/>
            <person name="Lebreton A."/>
            <person name="Tang N."/>
            <person name="Kuo A."/>
            <person name="LaButti K."/>
            <person name="Drula E."/>
            <person name="Barry K."/>
            <person name="Clum A."/>
            <person name="Lipzen A."/>
            <person name="Mousain D."/>
            <person name="Ng V."/>
            <person name="Wang R."/>
            <person name="Wang X."/>
            <person name="Dai Y."/>
            <person name="Henrissat B."/>
            <person name="Grigoriev I.V."/>
            <person name="Guerin-Laguette A."/>
            <person name="Yu F."/>
            <person name="Martin F.M."/>
        </authorList>
    </citation>
    <scope>NUCLEOTIDE SEQUENCE</scope>
    <source>
        <strain evidence="1">QP</strain>
    </source>
</reference>
<evidence type="ECO:0000313" key="2">
    <source>
        <dbReference type="Proteomes" id="UP001201163"/>
    </source>
</evidence>
<accession>A0AAD4QBP1</accession>
<organism evidence="1 2">
    <name type="scientific">Lactarius akahatsu</name>
    <dbReference type="NCBI Taxonomy" id="416441"/>
    <lineage>
        <taxon>Eukaryota</taxon>
        <taxon>Fungi</taxon>
        <taxon>Dikarya</taxon>
        <taxon>Basidiomycota</taxon>
        <taxon>Agaricomycotina</taxon>
        <taxon>Agaricomycetes</taxon>
        <taxon>Russulales</taxon>
        <taxon>Russulaceae</taxon>
        <taxon>Lactarius</taxon>
    </lineage>
</organism>
<comment type="caution">
    <text evidence="1">The sequence shown here is derived from an EMBL/GenBank/DDBJ whole genome shotgun (WGS) entry which is preliminary data.</text>
</comment>
<dbReference type="Proteomes" id="UP001201163">
    <property type="component" value="Unassembled WGS sequence"/>
</dbReference>
<evidence type="ECO:0000313" key="1">
    <source>
        <dbReference type="EMBL" id="KAH8993407.1"/>
    </source>
</evidence>
<proteinExistence type="predicted"/>
<sequence>MLALLARTTPNPCEIFVVRMLSAQRLEIGPHLRVQSDPGPELVKGMDHVCSWGNLPRFAGLSSTTYRSSFMGLITSGCRPIWKPKKFQSLIPFPAVPVRVSKPQASTDPPRSEILITFLSTLQEFTPWLLYSPPRSDEAPSLEARGNLSNRPFFLSFAIVIIVLAQRNDRHFLLPARHREQAPVGHSTLLSPCSPVWNRPTSIDEDPGHFVASPTADELLAAVSMLAPPQLQEDDDLLSSGSAVTDALQAFISGEYL</sequence>
<dbReference type="EMBL" id="JAKELL010000018">
    <property type="protein sequence ID" value="KAH8993407.1"/>
    <property type="molecule type" value="Genomic_DNA"/>
</dbReference>
<name>A0AAD4QBP1_9AGAM</name>
<dbReference type="AlphaFoldDB" id="A0AAD4QBP1"/>
<protein>
    <submittedName>
        <fullName evidence="1">Uncharacterized protein</fullName>
    </submittedName>
</protein>
<gene>
    <name evidence="1" type="ORF">EDB92DRAFT_1815494</name>
</gene>